<accession>A0A9Y1FPD6</accession>
<dbReference type="AlphaFoldDB" id="A0A9Y1FPD6"/>
<dbReference type="Proteomes" id="UP001200513">
    <property type="component" value="Chromosome"/>
</dbReference>
<keyword evidence="1" id="KW-0472">Membrane</keyword>
<evidence type="ECO:0000313" key="2">
    <source>
        <dbReference type="EMBL" id="UJG44051.1"/>
    </source>
</evidence>
<organism evidence="2">
    <name type="scientific">Candidatus Heimdallarchaeum endolithica</name>
    <dbReference type="NCBI Taxonomy" id="2876572"/>
    <lineage>
        <taxon>Archaea</taxon>
        <taxon>Promethearchaeati</taxon>
        <taxon>Candidatus Heimdallarchaeota</taxon>
        <taxon>Candidatus Heimdallarchaeia (ex Rinke et al. 2021) (nom. nud.)</taxon>
        <taxon>Candidatus Heimdallarchaeales</taxon>
        <taxon>Candidatus Heimdallarchaeaceae</taxon>
        <taxon>Candidatus Heimdallarchaeum</taxon>
    </lineage>
</organism>
<dbReference type="EMBL" id="CP084167">
    <property type="protein sequence ID" value="UJG44051.1"/>
    <property type="molecule type" value="Genomic_DNA"/>
</dbReference>
<feature type="transmembrane region" description="Helical" evidence="1">
    <location>
        <begin position="199"/>
        <end position="221"/>
    </location>
</feature>
<keyword evidence="1" id="KW-0812">Transmembrane</keyword>
<gene>
    <name evidence="2" type="ORF">K9W46_02455</name>
</gene>
<proteinExistence type="predicted"/>
<keyword evidence="1" id="KW-1133">Transmembrane helix</keyword>
<sequence length="457" mass="53047">MSEETVNIQNPLLASKYIRKFTHYPDFDSILINNLVWKGDEAIGICILPIIDTVPSKKNGIFRIFVSNKGEKALKVKVHVRNFGYLNEKEKLNKSQVAFRKMIIDANEVWYRDVIIPSDIKLGKNFFQLVVKYKVNKKKRRIYDIIDYKEIMPLVNIKQIARKNFLGLTQKPYIDPSSIGYWIYCSLFGPRNYSKEPTFIYLTKWIVFLLSISTISISFIISSLPEIVLYVSSAGALLSFLTFFTDLDRHTVREINELGLTELKRKALVDNIPTKIDWFKLFTLKSEYFYFIEEELNFAWKTNSDHSFKPVIYSLNQALNSQISIKEGTKEEEERIIKEIITNKKIEQKETKTKVKEEKKEHEGITFEEDLSISFDSKIQILDSITSYSVPSSAIELEDSFKLPVEVIKTETFIEPDSIAFDVIDKPFTTELEPIITDSESIDSKSSMKFKKTNIEV</sequence>
<protein>
    <submittedName>
        <fullName evidence="2">Uncharacterized protein</fullName>
    </submittedName>
</protein>
<evidence type="ECO:0000256" key="1">
    <source>
        <dbReference type="SAM" id="Phobius"/>
    </source>
</evidence>
<name>A0A9Y1FPD6_9ARCH</name>
<reference evidence="2" key="1">
    <citation type="journal article" date="2022" name="Nat. Microbiol.">
        <title>Unique mobile elements and scalable gene flow at the prokaryote-eukaryote boundary revealed by circularized Asgard archaea genomes.</title>
        <authorList>
            <person name="Wu F."/>
            <person name="Speth D.R."/>
            <person name="Philosof A."/>
            <person name="Cremiere A."/>
            <person name="Narayanan A."/>
            <person name="Barco R.A."/>
            <person name="Connon S.A."/>
            <person name="Amend J.P."/>
            <person name="Antoshechkin I.A."/>
            <person name="Orphan V.J."/>
        </authorList>
    </citation>
    <scope>NUCLEOTIDE SEQUENCE</scope>
    <source>
        <strain evidence="2">PR6</strain>
    </source>
</reference>
<feature type="transmembrane region" description="Helical" evidence="1">
    <location>
        <begin position="227"/>
        <end position="244"/>
    </location>
</feature>